<evidence type="ECO:0000313" key="2">
    <source>
        <dbReference type="Proteomes" id="UP000184512"/>
    </source>
</evidence>
<protein>
    <submittedName>
        <fullName evidence="1">Uncharacterized protein</fullName>
    </submittedName>
</protein>
<dbReference type="STRING" id="1123357.SAMN02745244_00845"/>
<sequence>MDDTGVMRAKGRNDPFDDMFRESLEATAAEFRAAMAQRLIPALTRVRDRGTPLRGVERYNSDGAARLRFADGSAFLVRPEGKAGLLPAVIAMHRGAAVLMTELLVEGGAMHAVLTWGGQHCVGCEILGGDQAD</sequence>
<proteinExistence type="predicted"/>
<keyword evidence="2" id="KW-1185">Reference proteome</keyword>
<reference evidence="1 2" key="1">
    <citation type="submission" date="2016-11" db="EMBL/GenBank/DDBJ databases">
        <authorList>
            <person name="Jaros S."/>
            <person name="Januszkiewicz K."/>
            <person name="Wedrychowicz H."/>
        </authorList>
    </citation>
    <scope>NUCLEOTIDE SEQUENCE [LARGE SCALE GENOMIC DNA]</scope>
    <source>
        <strain evidence="1 2">DSM 12906</strain>
    </source>
</reference>
<gene>
    <name evidence="1" type="ORF">SAMN02745244_00845</name>
</gene>
<dbReference type="Proteomes" id="UP000184512">
    <property type="component" value="Unassembled WGS sequence"/>
</dbReference>
<evidence type="ECO:0000313" key="1">
    <source>
        <dbReference type="EMBL" id="SHI68308.1"/>
    </source>
</evidence>
<dbReference type="EMBL" id="FQZG01000011">
    <property type="protein sequence ID" value="SHI68308.1"/>
    <property type="molecule type" value="Genomic_DNA"/>
</dbReference>
<name>A0A1M6D5J7_9ACTN</name>
<dbReference type="AlphaFoldDB" id="A0A1M6D5J7"/>
<organism evidence="1 2">
    <name type="scientific">Tessaracoccus bendigoensis DSM 12906</name>
    <dbReference type="NCBI Taxonomy" id="1123357"/>
    <lineage>
        <taxon>Bacteria</taxon>
        <taxon>Bacillati</taxon>
        <taxon>Actinomycetota</taxon>
        <taxon>Actinomycetes</taxon>
        <taxon>Propionibacteriales</taxon>
        <taxon>Propionibacteriaceae</taxon>
        <taxon>Tessaracoccus</taxon>
    </lineage>
</organism>
<accession>A0A1M6D5J7</accession>